<name>A0A2K3KG58_TRIPR</name>
<protein>
    <submittedName>
        <fullName evidence="2">Uncharacterized protein</fullName>
    </submittedName>
</protein>
<sequence>GKEALVVQSSGRVLKSSGSSPLPNAVAGDRTAVLPTKFNGNHH</sequence>
<comment type="caution">
    <text evidence="2">The sequence shown here is derived from an EMBL/GenBank/DDBJ whole genome shotgun (WGS) entry which is preliminary data.</text>
</comment>
<dbReference type="AlphaFoldDB" id="A0A2K3KG58"/>
<feature type="non-terminal residue" evidence="2">
    <location>
        <position position="1"/>
    </location>
</feature>
<organism evidence="2 3">
    <name type="scientific">Trifolium pratense</name>
    <name type="common">Red clover</name>
    <dbReference type="NCBI Taxonomy" id="57577"/>
    <lineage>
        <taxon>Eukaryota</taxon>
        <taxon>Viridiplantae</taxon>
        <taxon>Streptophyta</taxon>
        <taxon>Embryophyta</taxon>
        <taxon>Tracheophyta</taxon>
        <taxon>Spermatophyta</taxon>
        <taxon>Magnoliopsida</taxon>
        <taxon>eudicotyledons</taxon>
        <taxon>Gunneridae</taxon>
        <taxon>Pentapetalae</taxon>
        <taxon>rosids</taxon>
        <taxon>fabids</taxon>
        <taxon>Fabales</taxon>
        <taxon>Fabaceae</taxon>
        <taxon>Papilionoideae</taxon>
        <taxon>50 kb inversion clade</taxon>
        <taxon>NPAAA clade</taxon>
        <taxon>Hologalegina</taxon>
        <taxon>IRL clade</taxon>
        <taxon>Trifolieae</taxon>
        <taxon>Trifolium</taxon>
    </lineage>
</organism>
<accession>A0A2K3KG58</accession>
<feature type="compositionally biased region" description="Low complexity" evidence="1">
    <location>
        <begin position="9"/>
        <end position="20"/>
    </location>
</feature>
<evidence type="ECO:0000313" key="2">
    <source>
        <dbReference type="EMBL" id="PNX65262.1"/>
    </source>
</evidence>
<dbReference type="Proteomes" id="UP000236291">
    <property type="component" value="Unassembled WGS sequence"/>
</dbReference>
<reference evidence="2 3" key="1">
    <citation type="journal article" date="2014" name="Am. J. Bot.">
        <title>Genome assembly and annotation for red clover (Trifolium pratense; Fabaceae).</title>
        <authorList>
            <person name="Istvanek J."/>
            <person name="Jaros M."/>
            <person name="Krenek A."/>
            <person name="Repkova J."/>
        </authorList>
    </citation>
    <scope>NUCLEOTIDE SEQUENCE [LARGE SCALE GENOMIC DNA]</scope>
    <source>
        <strain evidence="3">cv. Tatra</strain>
        <tissue evidence="2">Young leaves</tissue>
    </source>
</reference>
<proteinExistence type="predicted"/>
<reference evidence="2 3" key="2">
    <citation type="journal article" date="2017" name="Front. Plant Sci.">
        <title>Gene Classification and Mining of Molecular Markers Useful in Red Clover (Trifolium pratense) Breeding.</title>
        <authorList>
            <person name="Istvanek J."/>
            <person name="Dluhosova J."/>
            <person name="Dluhos P."/>
            <person name="Patkova L."/>
            <person name="Nedelnik J."/>
            <person name="Repkova J."/>
        </authorList>
    </citation>
    <scope>NUCLEOTIDE SEQUENCE [LARGE SCALE GENOMIC DNA]</scope>
    <source>
        <strain evidence="3">cv. Tatra</strain>
        <tissue evidence="2">Young leaves</tissue>
    </source>
</reference>
<evidence type="ECO:0000313" key="3">
    <source>
        <dbReference type="Proteomes" id="UP000236291"/>
    </source>
</evidence>
<dbReference type="EMBL" id="ASHM01176898">
    <property type="protein sequence ID" value="PNX65262.1"/>
    <property type="molecule type" value="Genomic_DNA"/>
</dbReference>
<gene>
    <name evidence="2" type="ORF">L195_g062505</name>
</gene>
<feature type="region of interest" description="Disordered" evidence="1">
    <location>
        <begin position="1"/>
        <end position="28"/>
    </location>
</feature>
<evidence type="ECO:0000256" key="1">
    <source>
        <dbReference type="SAM" id="MobiDB-lite"/>
    </source>
</evidence>